<dbReference type="Pfam" id="PF00731">
    <property type="entry name" value="AIRC"/>
    <property type="match status" value="1"/>
</dbReference>
<feature type="domain" description="PurE" evidence="6">
    <location>
        <begin position="2"/>
        <end position="151"/>
    </location>
</feature>
<gene>
    <name evidence="3 7" type="primary">purE</name>
    <name evidence="8" type="ORF">SMC5_06700</name>
    <name evidence="7" type="ORF">SMC6_05940</name>
</gene>
<evidence type="ECO:0000256" key="4">
    <source>
        <dbReference type="PIRNR" id="PIRNR001338"/>
    </source>
</evidence>
<organism evidence="7 9">
    <name type="scientific">Candidatus Cryosericum odellii</name>
    <dbReference type="NCBI Taxonomy" id="2290917"/>
    <lineage>
        <taxon>Bacteria</taxon>
        <taxon>Pseudomonadati</taxon>
        <taxon>Caldisericota/Cryosericota group</taxon>
        <taxon>Candidatus Cryosericota</taxon>
        <taxon>Candidatus Cryosericia</taxon>
        <taxon>Candidatus Cryosericales</taxon>
        <taxon>Candidatus Cryosericaceae</taxon>
        <taxon>Candidatus Cryosericum</taxon>
    </lineage>
</organism>
<dbReference type="HAMAP" id="MF_01929">
    <property type="entry name" value="PurE_classI"/>
    <property type="match status" value="1"/>
</dbReference>
<proteinExistence type="inferred from homology"/>
<dbReference type="Proteomes" id="UP000266489">
    <property type="component" value="Unassembled WGS sequence"/>
</dbReference>
<evidence type="ECO:0000259" key="6">
    <source>
        <dbReference type="SMART" id="SM01001"/>
    </source>
</evidence>
<accession>A0A398D535</accession>
<dbReference type="PANTHER" id="PTHR23046">
    <property type="entry name" value="PHOSPHORIBOSYLAMINOIMIDAZOLE CARBOXYLASE CATALYTIC SUBUNIT"/>
    <property type="match status" value="1"/>
</dbReference>
<dbReference type="SUPFAM" id="SSF52255">
    <property type="entry name" value="N5-CAIR mutase (phosphoribosylaminoimidazole carboxylase, PurE)"/>
    <property type="match status" value="1"/>
</dbReference>
<dbReference type="InterPro" id="IPR024694">
    <property type="entry name" value="PurE_prokaryotes"/>
</dbReference>
<dbReference type="InterPro" id="IPR033747">
    <property type="entry name" value="PurE_ClassI"/>
</dbReference>
<dbReference type="OrthoDB" id="9791908at2"/>
<accession>A0A398D4P1</accession>
<feature type="binding site" evidence="3 5">
    <location>
        <position position="40"/>
    </location>
    <ligand>
        <name>substrate</name>
    </ligand>
</feature>
<comment type="similarity">
    <text evidence="3">Belongs to the AIR carboxylase family. Class I subfamily.</text>
</comment>
<dbReference type="NCBIfam" id="TIGR01162">
    <property type="entry name" value="purE"/>
    <property type="match status" value="1"/>
</dbReference>
<sequence length="174" mass="17714">MPQIVIVMGSDADLPVLEQAFAVLRSFPVSWEARVISAHRTPEAALEFARGARASGVQVIIAAAGKAAHLAGALAASTTLPVIGVPISTPGLGGLDALLATVQMPSGVPVATVAIDGAKNAALLALQIVGLGDARVAARLVEERQHLAEEVGSKDKAIREHYCSTAETEQGGPA</sequence>
<evidence type="ECO:0000256" key="5">
    <source>
        <dbReference type="PIRSR" id="PIRSR001338-1"/>
    </source>
</evidence>
<keyword evidence="9" id="KW-1185">Reference proteome</keyword>
<dbReference type="EMBL" id="QXIU01000160">
    <property type="protein sequence ID" value="RIE09813.1"/>
    <property type="molecule type" value="Genomic_DNA"/>
</dbReference>
<dbReference type="AlphaFoldDB" id="A0A398D535"/>
<evidence type="ECO:0000313" key="10">
    <source>
        <dbReference type="Proteomes" id="UP000266489"/>
    </source>
</evidence>
<comment type="pathway">
    <text evidence="3 4">Purine metabolism; IMP biosynthesis via de novo pathway; 5-amino-1-(5-phospho-D-ribosyl)imidazole-4-carboxylate from 5-amino-1-(5-phospho-D-ribosyl)imidazole (N5-CAIR route): step 2/2.</text>
</comment>
<name>A0A398D535_9BACT</name>
<feature type="binding site" evidence="3 5">
    <location>
        <position position="13"/>
    </location>
    <ligand>
        <name>substrate</name>
    </ligand>
</feature>
<dbReference type="GO" id="GO:0006189">
    <property type="term" value="P:'de novo' IMP biosynthetic process"/>
    <property type="evidence" value="ECO:0007669"/>
    <property type="project" value="UniProtKB-UniRule"/>
</dbReference>
<comment type="catalytic activity">
    <reaction evidence="3 4">
        <text>5-carboxyamino-1-(5-phospho-D-ribosyl)imidazole + H(+) = 5-amino-1-(5-phospho-D-ribosyl)imidazole-4-carboxylate</text>
        <dbReference type="Rhea" id="RHEA:13193"/>
        <dbReference type="ChEBI" id="CHEBI:15378"/>
        <dbReference type="ChEBI" id="CHEBI:58730"/>
        <dbReference type="ChEBI" id="CHEBI:77657"/>
        <dbReference type="EC" id="5.4.99.18"/>
    </reaction>
</comment>
<protein>
    <recommendedName>
        <fullName evidence="3 4">N5-carboxyaminoimidazole ribonucleotide mutase</fullName>
        <shortName evidence="3 4">N5-CAIR mutase</shortName>
        <ecNumber evidence="3 4">5.4.99.18</ecNumber>
    </recommendedName>
    <alternativeName>
        <fullName evidence="3">5-(carboxyamino)imidazole ribonucleotide mutase</fullName>
    </alternativeName>
</protein>
<evidence type="ECO:0000256" key="3">
    <source>
        <dbReference type="HAMAP-Rule" id="MF_01929"/>
    </source>
</evidence>
<dbReference type="SMART" id="SM01001">
    <property type="entry name" value="AIRC"/>
    <property type="match status" value="1"/>
</dbReference>
<reference evidence="9 10" key="1">
    <citation type="submission" date="2018-09" db="EMBL/GenBank/DDBJ databases">
        <title>Discovery and Ecogenomic Context for Candidatus Cryosericales, a Global Caldiserica Order Active in Thawing Permafrost.</title>
        <authorList>
            <person name="Martinez M.A."/>
            <person name="Woodcroft B.J."/>
            <person name="Ignacio Espinoza J.C."/>
            <person name="Zayed A."/>
            <person name="Singleton C.M."/>
            <person name="Boyd J."/>
            <person name="Li Y.-F."/>
            <person name="Purvine S."/>
            <person name="Maughan H."/>
            <person name="Hodgkins S.B."/>
            <person name="Anderson D."/>
            <person name="Sederholm M."/>
            <person name="Temperton B."/>
            <person name="Saleska S.R."/>
            <person name="Tyson G.W."/>
            <person name="Rich V.I."/>
        </authorList>
    </citation>
    <scope>NUCLEOTIDE SEQUENCE [LARGE SCALE GENOMIC DNA]</scope>
    <source>
        <strain evidence="8 10">SMC5</strain>
        <strain evidence="7 9">SMC6</strain>
    </source>
</reference>
<keyword evidence="7" id="KW-0456">Lyase</keyword>
<dbReference type="InterPro" id="IPR000031">
    <property type="entry name" value="PurE_dom"/>
</dbReference>
<keyword evidence="1 3" id="KW-0658">Purine biosynthesis</keyword>
<dbReference type="EMBL" id="QXIT01000098">
    <property type="protein sequence ID" value="RIE07608.1"/>
    <property type="molecule type" value="Genomic_DNA"/>
</dbReference>
<dbReference type="Proteomes" id="UP000266260">
    <property type="component" value="Unassembled WGS sequence"/>
</dbReference>
<evidence type="ECO:0000256" key="2">
    <source>
        <dbReference type="ARBA" id="ARBA00023235"/>
    </source>
</evidence>
<dbReference type="PIRSF" id="PIRSF001338">
    <property type="entry name" value="AIR_carboxylase"/>
    <property type="match status" value="1"/>
</dbReference>
<dbReference type="GO" id="GO:0016829">
    <property type="term" value="F:lyase activity"/>
    <property type="evidence" value="ECO:0007669"/>
    <property type="project" value="UniProtKB-KW"/>
</dbReference>
<evidence type="ECO:0000313" key="7">
    <source>
        <dbReference type="EMBL" id="RIE07608.1"/>
    </source>
</evidence>
<dbReference type="UniPathway" id="UPA00074">
    <property type="reaction ID" value="UER00943"/>
</dbReference>
<comment type="function">
    <text evidence="3 4">Catalyzes the conversion of N5-carboxyaminoimidazole ribonucleotide (N5-CAIR) to 4-carboxy-5-aminoimidazole ribonucleotide (CAIR).</text>
</comment>
<dbReference type="Gene3D" id="3.40.50.1970">
    <property type="match status" value="1"/>
</dbReference>
<keyword evidence="2 3" id="KW-0413">Isomerase</keyword>
<evidence type="ECO:0000313" key="9">
    <source>
        <dbReference type="Proteomes" id="UP000266260"/>
    </source>
</evidence>
<evidence type="ECO:0000256" key="1">
    <source>
        <dbReference type="ARBA" id="ARBA00022755"/>
    </source>
</evidence>
<dbReference type="PANTHER" id="PTHR23046:SF2">
    <property type="entry name" value="PHOSPHORIBOSYLAMINOIMIDAZOLE CARBOXYLASE"/>
    <property type="match status" value="1"/>
</dbReference>
<evidence type="ECO:0000313" key="8">
    <source>
        <dbReference type="EMBL" id="RIE09813.1"/>
    </source>
</evidence>
<dbReference type="RefSeq" id="WP_119120091.1">
    <property type="nucleotide sequence ID" value="NZ_QXIT01000098.1"/>
</dbReference>
<dbReference type="EC" id="5.4.99.18" evidence="3 4"/>
<feature type="binding site" evidence="3 5">
    <location>
        <position position="10"/>
    </location>
    <ligand>
        <name>substrate</name>
    </ligand>
</feature>
<comment type="caution">
    <text evidence="7">The sequence shown here is derived from an EMBL/GenBank/DDBJ whole genome shotgun (WGS) entry which is preliminary data.</text>
</comment>
<dbReference type="GO" id="GO:0034023">
    <property type="term" value="F:5-(carboxyamino)imidazole ribonucleotide mutase activity"/>
    <property type="evidence" value="ECO:0007669"/>
    <property type="project" value="UniProtKB-UniRule"/>
</dbReference>